<feature type="transmembrane region" description="Helical" evidence="3">
    <location>
        <begin position="402"/>
        <end position="422"/>
    </location>
</feature>
<feature type="transmembrane region" description="Helical" evidence="3">
    <location>
        <begin position="434"/>
        <end position="455"/>
    </location>
</feature>
<keyword evidence="5" id="KW-1185">Reference proteome</keyword>
<feature type="transmembrane region" description="Helical" evidence="3">
    <location>
        <begin position="191"/>
        <end position="212"/>
    </location>
</feature>
<feature type="transmembrane region" description="Helical" evidence="3">
    <location>
        <begin position="339"/>
        <end position="364"/>
    </location>
</feature>
<dbReference type="InterPro" id="IPR011989">
    <property type="entry name" value="ARM-like"/>
</dbReference>
<evidence type="ECO:0000313" key="5">
    <source>
        <dbReference type="Proteomes" id="UP001204953"/>
    </source>
</evidence>
<dbReference type="AlphaFoldDB" id="A0AAE3GWA9"/>
<gene>
    <name evidence="4" type="ORF">NJ959_21855</name>
</gene>
<proteinExistence type="predicted"/>
<accession>A0AAE3GWA9</accession>
<evidence type="ECO:0000256" key="3">
    <source>
        <dbReference type="SAM" id="Phobius"/>
    </source>
</evidence>
<evidence type="ECO:0000313" key="4">
    <source>
        <dbReference type="EMBL" id="MCP2731076.1"/>
    </source>
</evidence>
<dbReference type="Proteomes" id="UP001204953">
    <property type="component" value="Unassembled WGS sequence"/>
</dbReference>
<dbReference type="RefSeq" id="WP_254013820.1">
    <property type="nucleotide sequence ID" value="NZ_JAMZMM010000276.1"/>
</dbReference>
<keyword evidence="3" id="KW-0812">Transmembrane</keyword>
<dbReference type="Gene3D" id="1.25.10.10">
    <property type="entry name" value="Leucine-rich Repeat Variant"/>
    <property type="match status" value="1"/>
</dbReference>
<dbReference type="GO" id="GO:0030089">
    <property type="term" value="C:phycobilisome"/>
    <property type="evidence" value="ECO:0007669"/>
    <property type="project" value="UniProtKB-KW"/>
</dbReference>
<feature type="transmembrane region" description="Helical" evidence="3">
    <location>
        <begin position="31"/>
        <end position="48"/>
    </location>
</feature>
<organism evidence="4 5">
    <name type="scientific">Limnofasciculus baicalensis BBK-W-15</name>
    <dbReference type="NCBI Taxonomy" id="2699891"/>
    <lineage>
        <taxon>Bacteria</taxon>
        <taxon>Bacillati</taxon>
        <taxon>Cyanobacteriota</taxon>
        <taxon>Cyanophyceae</taxon>
        <taxon>Coleofasciculales</taxon>
        <taxon>Coleofasciculaceae</taxon>
        <taxon>Limnofasciculus</taxon>
        <taxon>Limnofasciculus baicalensis</taxon>
    </lineage>
</organism>
<keyword evidence="1" id="KW-0042">Antenna complex</keyword>
<keyword evidence="2" id="KW-0605">Phycobilisome</keyword>
<feature type="transmembrane region" description="Helical" evidence="3">
    <location>
        <begin position="312"/>
        <end position="333"/>
    </location>
</feature>
<keyword evidence="3" id="KW-0472">Membrane</keyword>
<dbReference type="EMBL" id="JAMZMM010000276">
    <property type="protein sequence ID" value="MCP2731076.1"/>
    <property type="molecule type" value="Genomic_DNA"/>
</dbReference>
<keyword evidence="3" id="KW-1133">Transmembrane helix</keyword>
<name>A0AAE3GWA9_9CYAN</name>
<dbReference type="SUPFAM" id="SSF48371">
    <property type="entry name" value="ARM repeat"/>
    <property type="match status" value="1"/>
</dbReference>
<comment type="caution">
    <text evidence="4">The sequence shown here is derived from an EMBL/GenBank/DDBJ whole genome shotgun (WGS) entry which is preliminary data.</text>
</comment>
<protein>
    <submittedName>
        <fullName evidence="4">MFS transporter</fullName>
    </submittedName>
</protein>
<dbReference type="InterPro" id="IPR016024">
    <property type="entry name" value="ARM-type_fold"/>
</dbReference>
<feature type="transmembrane region" description="Helical" evidence="3">
    <location>
        <begin position="247"/>
        <end position="270"/>
    </location>
</feature>
<evidence type="ECO:0000256" key="1">
    <source>
        <dbReference type="ARBA" id="ARBA00022549"/>
    </source>
</evidence>
<evidence type="ECO:0000256" key="2">
    <source>
        <dbReference type="ARBA" id="ARBA00022738"/>
    </source>
</evidence>
<feature type="transmembrane region" description="Helical" evidence="3">
    <location>
        <begin position="282"/>
        <end position="300"/>
    </location>
</feature>
<feature type="transmembrane region" description="Helical" evidence="3">
    <location>
        <begin position="162"/>
        <end position="185"/>
    </location>
</feature>
<sequence length="1010" mass="113157">MKLLPRTRSQGDWVRKILNWVNLRPEEGERTLMMFVFYTATSVGLLWFEYSATALFLDKYGAKGLPLIYIASALICSGLGVLYSWLQSWMPLRRVLIAIALLTGVPLLIFRLGLGVSYFDGLIALGTIFLLRLWMDAVEVLNDLNSQVAANQLFNIREIKRTYPIISSGLLVADVISGFSLPFLLLAVGNIQNVLVVASLVMLFAAGTLFYLTQRYPQAFPNSPLLDWEEDEREFRVRSTTGLLQRYIIPLFTFFILGEALYLLVEFQYMGQLEENLDASDIAGFLGLFSGIVGLFELTSQWFISSRAIERMGVFVAAMMLPASLAIFGLITLSGLLDFIIQICGNFIEVPKIVTGLFVGLIFLRFIDELLRYTLIAGIEPSLFQPIPEKIRNSVQTKVQGIAEPTTTGITGIAMLASIWLLHWALPNESEATIAIWQSGVFIAAIVILSLIWLFSAWLMRSSYVSLLVQSAEQGRLGFADVDLRAFKRAVVEALEKPGTEMDKRSCIQLLSQIDPKNVSQVLAPLLSNLSVTLQCQSLQAMLENPNPAYLDDVQLLIQRNPPSEVLSLALRYVWLTQPELDISTIKPYLNPTVDPTIRAIAGSLILRRGTSSEKAEATNTLRRMLTSKREKERVMSTRALADAEYLQALRLYVPNLLKDDSLRVRCALLDVIAATQLEEYYPSLIKGLYYKSTREAARNALVRLKNDAIPLLVELTNENSHSKSDLVKLQAWMSLGEIQTSESLNQLVQQLMISWGTTRRDILRVLLKVPHDVGIEAVLDKLGRSGIEKLIEQELLILGEIYAALVDITPEKIAVQEADLLRRAMEEQQIDILERCFLLMKFLYPASAIQAATYNLGSESRSRYSPTSQSHVALGLEILDNTIDLPTKQVFLGILDRRSTTEKLACLADLVPYQPMSIGNRLRQLIEVRDFLSDWTLACCFHLARVAHISLKSEATLICLRHPTGFVREAVLVYLRAASPRTCAELLPIMKQDANRLVAAVANQMMSEF</sequence>
<feature type="transmembrane region" description="Helical" evidence="3">
    <location>
        <begin position="68"/>
        <end position="86"/>
    </location>
</feature>
<reference evidence="4" key="1">
    <citation type="submission" date="2022-06" db="EMBL/GenBank/DDBJ databases">
        <title>New cyanobacteria of genus Symplocastrum in benthos of Lake Baikal.</title>
        <authorList>
            <person name="Sorokovikova E."/>
            <person name="Tikhonova I."/>
            <person name="Krasnopeev A."/>
            <person name="Evseev P."/>
            <person name="Gladkikh A."/>
            <person name="Belykh O."/>
        </authorList>
    </citation>
    <scope>NUCLEOTIDE SEQUENCE</scope>
    <source>
        <strain evidence="4">BBK-W-15</strain>
    </source>
</reference>